<dbReference type="InParanoid" id="A0A200QLW6"/>
<evidence type="ECO:0000256" key="4">
    <source>
        <dbReference type="ARBA" id="ARBA00022475"/>
    </source>
</evidence>
<dbReference type="GO" id="GO:0005886">
    <property type="term" value="C:plasma membrane"/>
    <property type="evidence" value="ECO:0007669"/>
    <property type="project" value="UniProtKB-SubCell"/>
</dbReference>
<comment type="subunit">
    <text evidence="3 8">Homodimer and heterodimers.</text>
</comment>
<dbReference type="InterPro" id="IPR006702">
    <property type="entry name" value="CASP_dom"/>
</dbReference>
<feature type="domain" description="Casparian strip membrane protein" evidence="9">
    <location>
        <begin position="18"/>
        <end position="155"/>
    </location>
</feature>
<dbReference type="OMA" id="FSMFEPP"/>
<evidence type="ECO:0000313" key="11">
    <source>
        <dbReference type="Proteomes" id="UP000195402"/>
    </source>
</evidence>
<keyword evidence="7 8" id="KW-0472">Membrane</keyword>
<feature type="transmembrane region" description="Helical" evidence="8">
    <location>
        <begin position="23"/>
        <end position="41"/>
    </location>
</feature>
<keyword evidence="4 8" id="KW-1003">Cell membrane</keyword>
<evidence type="ECO:0000256" key="6">
    <source>
        <dbReference type="ARBA" id="ARBA00022989"/>
    </source>
</evidence>
<dbReference type="OrthoDB" id="755577at2759"/>
<evidence type="ECO:0000256" key="1">
    <source>
        <dbReference type="ARBA" id="ARBA00004651"/>
    </source>
</evidence>
<proteinExistence type="inferred from homology"/>
<gene>
    <name evidence="10" type="ORF">BVC80_9009g12</name>
</gene>
<comment type="caution">
    <text evidence="10">The sequence shown here is derived from an EMBL/GenBank/DDBJ whole genome shotgun (WGS) entry which is preliminary data.</text>
</comment>
<feature type="transmembrane region" description="Helical" evidence="8">
    <location>
        <begin position="140"/>
        <end position="162"/>
    </location>
</feature>
<comment type="similarity">
    <text evidence="2 8">Belongs to the Casparian strip membrane proteins (CASP) family.</text>
</comment>
<dbReference type="EMBL" id="MVGT01001690">
    <property type="protein sequence ID" value="OVA11486.1"/>
    <property type="molecule type" value="Genomic_DNA"/>
</dbReference>
<dbReference type="Pfam" id="PF04535">
    <property type="entry name" value="CASP_dom"/>
    <property type="match status" value="1"/>
</dbReference>
<evidence type="ECO:0000256" key="3">
    <source>
        <dbReference type="ARBA" id="ARBA00011489"/>
    </source>
</evidence>
<feature type="transmembrane region" description="Helical" evidence="8">
    <location>
        <begin position="100"/>
        <end position="120"/>
    </location>
</feature>
<dbReference type="STRING" id="56857.A0A200QLW6"/>
<dbReference type="FunCoup" id="A0A200QLW6">
    <property type="interactions" value="718"/>
</dbReference>
<evidence type="ECO:0000313" key="10">
    <source>
        <dbReference type="EMBL" id="OVA11486.1"/>
    </source>
</evidence>
<evidence type="ECO:0000256" key="8">
    <source>
        <dbReference type="RuleBase" id="RU361233"/>
    </source>
</evidence>
<keyword evidence="11" id="KW-1185">Reference proteome</keyword>
<dbReference type="InterPro" id="IPR006459">
    <property type="entry name" value="CASP/CASPL"/>
</dbReference>
<organism evidence="10 11">
    <name type="scientific">Macleaya cordata</name>
    <name type="common">Five-seeded plume-poppy</name>
    <name type="synonym">Bocconia cordata</name>
    <dbReference type="NCBI Taxonomy" id="56857"/>
    <lineage>
        <taxon>Eukaryota</taxon>
        <taxon>Viridiplantae</taxon>
        <taxon>Streptophyta</taxon>
        <taxon>Embryophyta</taxon>
        <taxon>Tracheophyta</taxon>
        <taxon>Spermatophyta</taxon>
        <taxon>Magnoliopsida</taxon>
        <taxon>Ranunculales</taxon>
        <taxon>Papaveraceae</taxon>
        <taxon>Papaveroideae</taxon>
        <taxon>Macleaya</taxon>
    </lineage>
</organism>
<keyword evidence="5 8" id="KW-0812">Transmembrane</keyword>
<sequence length="186" mass="20837">MNNVSENQLTSTNHLHFLRLLDFFLRLSVIPLSAASIWVTVTNKQDNISYGKVEFSNLSGLKYLVFINAISASYALVAVVCSWLKFLLSKAWVFFVSDQVVAYLMVTSSAAVVEILYLSYNGDKEISWSEACSSYGRFCYRVKVALILHVFAVLCFLVLSIISAYRVFSKFEPPCVPSKGAEEEAN</sequence>
<dbReference type="PANTHER" id="PTHR33573:SF30">
    <property type="entry name" value="CASP-LIKE PROTEIN 2C1-RELATED"/>
    <property type="match status" value="1"/>
</dbReference>
<name>A0A200QLW6_MACCD</name>
<dbReference type="PANTHER" id="PTHR33573">
    <property type="entry name" value="CASP-LIKE PROTEIN 4A4"/>
    <property type="match status" value="1"/>
</dbReference>
<evidence type="ECO:0000256" key="7">
    <source>
        <dbReference type="ARBA" id="ARBA00023136"/>
    </source>
</evidence>
<comment type="subcellular location">
    <subcellularLocation>
        <location evidence="1 8">Cell membrane</location>
        <topology evidence="1 8">Multi-pass membrane protein</topology>
    </subcellularLocation>
</comment>
<dbReference type="AlphaFoldDB" id="A0A200QLW6"/>
<keyword evidence="6 8" id="KW-1133">Transmembrane helix</keyword>
<accession>A0A200QLW6</accession>
<reference evidence="10 11" key="1">
    <citation type="journal article" date="2017" name="Mol. Plant">
        <title>The Genome of Medicinal Plant Macleaya cordata Provides New Insights into Benzylisoquinoline Alkaloids Metabolism.</title>
        <authorList>
            <person name="Liu X."/>
            <person name="Liu Y."/>
            <person name="Huang P."/>
            <person name="Ma Y."/>
            <person name="Qing Z."/>
            <person name="Tang Q."/>
            <person name="Cao H."/>
            <person name="Cheng P."/>
            <person name="Zheng Y."/>
            <person name="Yuan Z."/>
            <person name="Zhou Y."/>
            <person name="Liu J."/>
            <person name="Tang Z."/>
            <person name="Zhuo Y."/>
            <person name="Zhang Y."/>
            <person name="Yu L."/>
            <person name="Huang J."/>
            <person name="Yang P."/>
            <person name="Peng Q."/>
            <person name="Zhang J."/>
            <person name="Jiang W."/>
            <person name="Zhang Z."/>
            <person name="Lin K."/>
            <person name="Ro D.K."/>
            <person name="Chen X."/>
            <person name="Xiong X."/>
            <person name="Shang Y."/>
            <person name="Huang S."/>
            <person name="Zeng J."/>
        </authorList>
    </citation>
    <scope>NUCLEOTIDE SEQUENCE [LARGE SCALE GENOMIC DNA]</scope>
    <source>
        <strain evidence="11">cv. BLH2017</strain>
        <tissue evidence="10">Root</tissue>
    </source>
</reference>
<evidence type="ECO:0000256" key="5">
    <source>
        <dbReference type="ARBA" id="ARBA00022692"/>
    </source>
</evidence>
<feature type="transmembrane region" description="Helical" evidence="8">
    <location>
        <begin position="61"/>
        <end position="88"/>
    </location>
</feature>
<dbReference type="Proteomes" id="UP000195402">
    <property type="component" value="Unassembled WGS sequence"/>
</dbReference>
<evidence type="ECO:0000259" key="9">
    <source>
        <dbReference type="Pfam" id="PF04535"/>
    </source>
</evidence>
<dbReference type="NCBIfam" id="TIGR01569">
    <property type="entry name" value="A_tha_TIGR01569"/>
    <property type="match status" value="1"/>
</dbReference>
<protein>
    <recommendedName>
        <fullName evidence="8">CASP-like protein</fullName>
    </recommendedName>
</protein>
<evidence type="ECO:0000256" key="2">
    <source>
        <dbReference type="ARBA" id="ARBA00007651"/>
    </source>
</evidence>